<evidence type="ECO:0000313" key="3">
    <source>
        <dbReference type="EMBL" id="KAE9967618.1"/>
    </source>
</evidence>
<feature type="compositionally biased region" description="Polar residues" evidence="1">
    <location>
        <begin position="49"/>
        <end position="71"/>
    </location>
</feature>
<organism evidence="3 4">
    <name type="scientific">Venturia inaequalis</name>
    <name type="common">Apple scab fungus</name>
    <dbReference type="NCBI Taxonomy" id="5025"/>
    <lineage>
        <taxon>Eukaryota</taxon>
        <taxon>Fungi</taxon>
        <taxon>Dikarya</taxon>
        <taxon>Ascomycota</taxon>
        <taxon>Pezizomycotina</taxon>
        <taxon>Dothideomycetes</taxon>
        <taxon>Pleosporomycetidae</taxon>
        <taxon>Venturiales</taxon>
        <taxon>Venturiaceae</taxon>
        <taxon>Venturia</taxon>
    </lineage>
</organism>
<feature type="compositionally biased region" description="Basic and acidic residues" evidence="1">
    <location>
        <begin position="156"/>
        <end position="174"/>
    </location>
</feature>
<feature type="region of interest" description="Disordered" evidence="1">
    <location>
        <begin position="244"/>
        <end position="270"/>
    </location>
</feature>
<feature type="domain" description="Micro-fibrillar-associated protein 1 C-terminal" evidence="2">
    <location>
        <begin position="128"/>
        <end position="344"/>
    </location>
</feature>
<accession>A0A8H3UDH9</accession>
<protein>
    <recommendedName>
        <fullName evidence="2">Micro-fibrillar-associated protein 1 C-terminal domain-containing protein</fullName>
    </recommendedName>
</protein>
<dbReference type="InterPro" id="IPR009730">
    <property type="entry name" value="MFAP1_C"/>
</dbReference>
<feature type="region of interest" description="Disordered" evidence="1">
    <location>
        <begin position="330"/>
        <end position="410"/>
    </location>
</feature>
<dbReference type="Proteomes" id="UP000433883">
    <property type="component" value="Unassembled WGS sequence"/>
</dbReference>
<feature type="compositionally biased region" description="Acidic residues" evidence="1">
    <location>
        <begin position="112"/>
        <end position="130"/>
    </location>
</feature>
<feature type="region of interest" description="Disordered" evidence="1">
    <location>
        <begin position="1"/>
        <end position="174"/>
    </location>
</feature>
<feature type="compositionally biased region" description="Basic and acidic residues" evidence="1">
    <location>
        <begin position="390"/>
        <end position="410"/>
    </location>
</feature>
<comment type="caution">
    <text evidence="3">The sequence shown here is derived from an EMBL/GenBank/DDBJ whole genome shotgun (WGS) entry which is preliminary data.</text>
</comment>
<proteinExistence type="predicted"/>
<dbReference type="OrthoDB" id="1111734at2759"/>
<dbReference type="AlphaFoldDB" id="A0A8H3UDH9"/>
<evidence type="ECO:0000256" key="1">
    <source>
        <dbReference type="SAM" id="MobiDB-lite"/>
    </source>
</evidence>
<dbReference type="EMBL" id="WNWQ01000456">
    <property type="protein sequence ID" value="KAE9967618.1"/>
    <property type="molecule type" value="Genomic_DNA"/>
</dbReference>
<evidence type="ECO:0000313" key="4">
    <source>
        <dbReference type="Proteomes" id="UP000433883"/>
    </source>
</evidence>
<name>A0A8H3UDH9_VENIN</name>
<gene>
    <name evidence="3" type="ORF">BLS_006263</name>
</gene>
<feature type="compositionally biased region" description="Low complexity" evidence="1">
    <location>
        <begin position="21"/>
        <end position="30"/>
    </location>
</feature>
<dbReference type="InterPro" id="IPR033194">
    <property type="entry name" value="MFAP1"/>
</dbReference>
<dbReference type="Pfam" id="PF06991">
    <property type="entry name" value="MFAP1"/>
    <property type="match status" value="1"/>
</dbReference>
<feature type="compositionally biased region" description="Basic and acidic residues" evidence="1">
    <location>
        <begin position="335"/>
        <end position="377"/>
    </location>
</feature>
<reference evidence="3 4" key="1">
    <citation type="submission" date="2019-11" db="EMBL/GenBank/DDBJ databases">
        <title>Venturia inaequalis Genome Resource.</title>
        <authorList>
            <person name="Lichtner F.J."/>
        </authorList>
    </citation>
    <scope>NUCLEOTIDE SEQUENCE [LARGE SCALE GENOMIC DNA]</scope>
    <source>
        <strain evidence="3">Bline_iso_100314</strain>
    </source>
</reference>
<evidence type="ECO:0000259" key="2">
    <source>
        <dbReference type="Pfam" id="PF06991"/>
    </source>
</evidence>
<feature type="compositionally biased region" description="Acidic residues" evidence="1">
    <location>
        <begin position="90"/>
        <end position="102"/>
    </location>
</feature>
<dbReference type="PANTHER" id="PTHR15327">
    <property type="entry name" value="MICROFIBRIL-ASSOCIATED PROTEIN"/>
    <property type="match status" value="1"/>
</dbReference>
<sequence length="410" mass="46558">MAPKRMTANPLKAPRHRPGKAVAEVSSGSESDSEEDQPRESAPLKRPQPSASSFPKQTKTIAATQISSNLKDVNLNAQQRAQAARKPIINEDEFETEEESGAEDGRNSSESGSDDSGSEESESEEEESSEDEKPKMMRPVFLKKGARKGGPDQSEEDRWKQEEGKKKKRADELVRAEMENRANELAMGKKYWDDEDNIVDEVDDTDGRDPEGEYAAWKLREFTRVKRDRDALIEKEKELEEIDRRRNLSKEEREAEDKIHIDKQKAAKEGKGQMGFMQKYYHKGAFFAEDLEAGGLANRDIMGGRYEDDVSMRDALPAYMQIRDMTKLGKKGHTKYKDMKSEDTGRWGDFLDNRKPRNGDNDWNRDERFRSDYDGGDRAAPSGANASSLGERKRPPPDGNGREDKRARVD</sequence>